<dbReference type="EMBL" id="JBHUHD010000004">
    <property type="protein sequence ID" value="MFD2143589.1"/>
    <property type="molecule type" value="Genomic_DNA"/>
</dbReference>
<evidence type="ECO:0000313" key="1">
    <source>
        <dbReference type="EMBL" id="MFD2143589.1"/>
    </source>
</evidence>
<dbReference type="RefSeq" id="WP_378297259.1">
    <property type="nucleotide sequence ID" value="NZ_JBHUHD010000004.1"/>
</dbReference>
<reference evidence="2" key="1">
    <citation type="journal article" date="2019" name="Int. J. Syst. Evol. Microbiol.">
        <title>The Global Catalogue of Microorganisms (GCM) 10K type strain sequencing project: providing services to taxonomists for standard genome sequencing and annotation.</title>
        <authorList>
            <consortium name="The Broad Institute Genomics Platform"/>
            <consortium name="The Broad Institute Genome Sequencing Center for Infectious Disease"/>
            <person name="Wu L."/>
            <person name="Ma J."/>
        </authorList>
    </citation>
    <scope>NUCLEOTIDE SEQUENCE [LARGE SCALE GENOMIC DNA]</scope>
    <source>
        <strain evidence="2">CCM 7435</strain>
    </source>
</reference>
<protein>
    <submittedName>
        <fullName evidence="1">Uncharacterized protein</fullName>
    </submittedName>
</protein>
<gene>
    <name evidence="1" type="ORF">ACFSNC_24660</name>
</gene>
<accession>A0ABW4Z4Q3</accession>
<proteinExistence type="predicted"/>
<name>A0ABW4Z4Q3_9HYPH</name>
<organism evidence="1 2">
    <name type="scientific">Ancylobacter oerskovii</name>
    <dbReference type="NCBI Taxonomy" id="459519"/>
    <lineage>
        <taxon>Bacteria</taxon>
        <taxon>Pseudomonadati</taxon>
        <taxon>Pseudomonadota</taxon>
        <taxon>Alphaproteobacteria</taxon>
        <taxon>Hyphomicrobiales</taxon>
        <taxon>Xanthobacteraceae</taxon>
        <taxon>Ancylobacter</taxon>
    </lineage>
</organism>
<keyword evidence="2" id="KW-1185">Reference proteome</keyword>
<evidence type="ECO:0000313" key="2">
    <source>
        <dbReference type="Proteomes" id="UP001597299"/>
    </source>
</evidence>
<comment type="caution">
    <text evidence="1">The sequence shown here is derived from an EMBL/GenBank/DDBJ whole genome shotgun (WGS) entry which is preliminary data.</text>
</comment>
<sequence length="40" mass="4550">MVRRKWSLASEETAEHPIVPMSIAASFDYRISGRILFNLG</sequence>
<dbReference type="Proteomes" id="UP001597299">
    <property type="component" value="Unassembled WGS sequence"/>
</dbReference>